<dbReference type="PANTHER" id="PTHR42743:SF11">
    <property type="entry name" value="AMINODEOXYCHORISMATE LYASE"/>
    <property type="match status" value="1"/>
</dbReference>
<evidence type="ECO:0000256" key="1">
    <source>
        <dbReference type="ARBA" id="ARBA00003109"/>
    </source>
</evidence>
<evidence type="ECO:0000313" key="4">
    <source>
        <dbReference type="Proteomes" id="UP000263596"/>
    </source>
</evidence>
<protein>
    <submittedName>
        <fullName evidence="3">Branched chain amino acid aminotransferase</fullName>
        <ecNumber evidence="3">2.6.1.42</ecNumber>
    </submittedName>
</protein>
<dbReference type="GO" id="GO:0009098">
    <property type="term" value="P:L-leucine biosynthetic process"/>
    <property type="evidence" value="ECO:0007669"/>
    <property type="project" value="TreeGrafter"/>
</dbReference>
<dbReference type="AlphaFoldDB" id="A0A3D2SKU6"/>
<comment type="function">
    <text evidence="1">Acts on leucine, isoleucine and valine.</text>
</comment>
<dbReference type="GO" id="GO:0004084">
    <property type="term" value="F:branched-chain-amino-acid transaminase activity"/>
    <property type="evidence" value="ECO:0007669"/>
    <property type="project" value="UniProtKB-EC"/>
</dbReference>
<keyword evidence="3" id="KW-0032">Aminotransferase</keyword>
<dbReference type="InterPro" id="IPR036038">
    <property type="entry name" value="Aminotransferase-like"/>
</dbReference>
<dbReference type="InterPro" id="IPR001544">
    <property type="entry name" value="Aminotrans_IV"/>
</dbReference>
<dbReference type="SUPFAM" id="SSF56752">
    <property type="entry name" value="D-aminoacid aminotransferase-like PLP-dependent enzymes"/>
    <property type="match status" value="1"/>
</dbReference>
<comment type="caution">
    <text evidence="3">The sequence shown here is derived from an EMBL/GenBank/DDBJ whole genome shotgun (WGS) entry which is preliminary data.</text>
</comment>
<gene>
    <name evidence="3" type="ORF">DHW29_07680</name>
</gene>
<dbReference type="PANTHER" id="PTHR42743">
    <property type="entry name" value="AMINO-ACID AMINOTRANSFERASE"/>
    <property type="match status" value="1"/>
</dbReference>
<dbReference type="Proteomes" id="UP000263596">
    <property type="component" value="Unassembled WGS sequence"/>
</dbReference>
<feature type="non-terminal residue" evidence="3">
    <location>
        <position position="166"/>
    </location>
</feature>
<dbReference type="GO" id="GO:0009099">
    <property type="term" value="P:L-valine biosynthetic process"/>
    <property type="evidence" value="ECO:0007669"/>
    <property type="project" value="TreeGrafter"/>
</dbReference>
<evidence type="ECO:0000256" key="2">
    <source>
        <dbReference type="ARBA" id="ARBA00009320"/>
    </source>
</evidence>
<dbReference type="InterPro" id="IPR043131">
    <property type="entry name" value="BCAT-like_N"/>
</dbReference>
<evidence type="ECO:0000313" key="3">
    <source>
        <dbReference type="EMBL" id="HCK30067.1"/>
    </source>
</evidence>
<comment type="similarity">
    <text evidence="2">Belongs to the class-IV pyridoxal-phosphate-dependent aminotransferase family.</text>
</comment>
<organism evidence="3 4">
    <name type="scientific">Acinetobacter ursingii</name>
    <dbReference type="NCBI Taxonomy" id="108980"/>
    <lineage>
        <taxon>Bacteria</taxon>
        <taxon>Pseudomonadati</taxon>
        <taxon>Pseudomonadota</taxon>
        <taxon>Gammaproteobacteria</taxon>
        <taxon>Moraxellales</taxon>
        <taxon>Moraxellaceae</taxon>
        <taxon>Acinetobacter</taxon>
    </lineage>
</organism>
<dbReference type="InterPro" id="IPR050571">
    <property type="entry name" value="Class-IV_PLP-Dep_Aminotrnsfr"/>
</dbReference>
<accession>A0A3D2SKU6</accession>
<sequence length="166" mass="18643">MNLADRDGFIWQDGQLVDWRDAKIHVLTHTLHYSMGVFEGVRAYETPKGTAIFRLQDHTKRLLNSAKIYQMKVPFDQATLEQAQIDVVRENKLASCYLRPLIWIGSEKLGIAATNNTIHAAVAAWGWGAYLGEEAMAQGIRVKTSSFTHHHPNVTMCKAKASGNYT</sequence>
<dbReference type="EC" id="2.6.1.42" evidence="3"/>
<proteinExistence type="inferred from homology"/>
<dbReference type="GO" id="GO:0006532">
    <property type="term" value="P:aspartate biosynthetic process"/>
    <property type="evidence" value="ECO:0007669"/>
    <property type="project" value="TreeGrafter"/>
</dbReference>
<name>A0A3D2SKU6_9GAMM</name>
<dbReference type="GO" id="GO:0005829">
    <property type="term" value="C:cytosol"/>
    <property type="evidence" value="ECO:0007669"/>
    <property type="project" value="TreeGrafter"/>
</dbReference>
<dbReference type="EMBL" id="DPVE01000139">
    <property type="protein sequence ID" value="HCK30067.1"/>
    <property type="molecule type" value="Genomic_DNA"/>
</dbReference>
<keyword evidence="3" id="KW-0808">Transferase</keyword>
<reference evidence="3 4" key="1">
    <citation type="journal article" date="2018" name="Nat. Biotechnol.">
        <title>A standardized bacterial taxonomy based on genome phylogeny substantially revises the tree of life.</title>
        <authorList>
            <person name="Parks D.H."/>
            <person name="Chuvochina M."/>
            <person name="Waite D.W."/>
            <person name="Rinke C."/>
            <person name="Skarshewski A."/>
            <person name="Chaumeil P.A."/>
            <person name="Hugenholtz P."/>
        </authorList>
    </citation>
    <scope>NUCLEOTIDE SEQUENCE [LARGE SCALE GENOMIC DNA]</scope>
    <source>
        <strain evidence="3">UBA9669</strain>
    </source>
</reference>
<dbReference type="Gene3D" id="3.30.470.10">
    <property type="match status" value="1"/>
</dbReference>
<dbReference type="Pfam" id="PF01063">
    <property type="entry name" value="Aminotran_4"/>
    <property type="match status" value="1"/>
</dbReference>